<sequence length="572" mass="64215">MKFFISLSFSLLIASASIQAFSIPSNKDENDDFVLPEGSTSDGNRYIEAETGDVFKLACPGSSLSSLGGEMAEAICVSGTDFSVDGETFSFSRLGCNSQPKEDTNDLGTACGPNGDGEEIQIGYPTLGGFQETIRVCFNREEARSYYSTHIIYRNIIARDSGNDRPSFKADEYFDFDVDEAYKRDNQEVVIQQLTGISSYIDNGEYFMSRGHLAPNADFVYYHFMDSTFHFINVAPQWQIFNGVHWAQLEQSCRDFVGGIQRDLIVYTGTSGTLELKNTQQTYVEIFLMPEDKILAPPKYYWRVLFDPLENAGVAFVGVNNPYLMEDEVNDFTVCTPLNSHPVMDGVNNPTRLDYGLTYACTVEDLAAVFPEDNQEVVIQQLTGISSYIDNGEYFMSRGHLAPNADFVYYHFMDSTFHFINVAPQWQIFNGVHWAQLEQSCRDFVGGIQRDLIVYTGTSGTLELKNTQQTYVEIFLMPEDKILAPPKYYWRVLFDPLENTGVAFVGVNNPYLMEDEVNDFTVCSPLNSHPVMDGVNNPTRLDYGLTYACTVEDLAAVFPEVPELGNLGLLTE</sequence>
<feature type="binding site" evidence="5">
    <location>
        <position position="242"/>
    </location>
    <ligand>
        <name>Mg(2+)</name>
        <dbReference type="ChEBI" id="CHEBI:18420"/>
        <note>catalytic</note>
    </ligand>
</feature>
<dbReference type="EMBL" id="VCGU01000009">
    <property type="protein sequence ID" value="TRY70863.1"/>
    <property type="molecule type" value="Genomic_DNA"/>
</dbReference>
<keyword evidence="6" id="KW-0732">Signal</keyword>
<comment type="caution">
    <text evidence="8">The sequence shown here is derived from an EMBL/GenBank/DDBJ whole genome shotgun (WGS) entry which is preliminary data.</text>
</comment>
<dbReference type="InterPro" id="IPR001604">
    <property type="entry name" value="Endo_G_ENPP1-like_dom"/>
</dbReference>
<evidence type="ECO:0000256" key="6">
    <source>
        <dbReference type="SAM" id="SignalP"/>
    </source>
</evidence>
<feature type="domain" description="DNA/RNA non-specific endonuclease/pyrophosphatase/phosphodiesterase" evidence="7">
    <location>
        <begin position="370"/>
        <end position="554"/>
    </location>
</feature>
<reference evidence="8 9" key="1">
    <citation type="journal article" date="2018" name="Nat. Ecol. Evol.">
        <title>Genomic signatures of mitonuclear coevolution across populations of Tigriopus californicus.</title>
        <authorList>
            <person name="Barreto F.S."/>
            <person name="Watson E.T."/>
            <person name="Lima T.G."/>
            <person name="Willett C.S."/>
            <person name="Edmands S."/>
            <person name="Li W."/>
            <person name="Burton R.S."/>
        </authorList>
    </citation>
    <scope>NUCLEOTIDE SEQUENCE [LARGE SCALE GENOMIC DNA]</scope>
    <source>
        <strain evidence="8 9">San Diego</strain>
    </source>
</reference>
<keyword evidence="3" id="KW-0255">Endonuclease</keyword>
<dbReference type="GO" id="GO:0006309">
    <property type="term" value="P:apoptotic DNA fragmentation"/>
    <property type="evidence" value="ECO:0007669"/>
    <property type="project" value="TreeGrafter"/>
</dbReference>
<dbReference type="GO" id="GO:0005743">
    <property type="term" value="C:mitochondrial inner membrane"/>
    <property type="evidence" value="ECO:0007669"/>
    <property type="project" value="TreeGrafter"/>
</dbReference>
<evidence type="ECO:0000256" key="3">
    <source>
        <dbReference type="ARBA" id="ARBA00022759"/>
    </source>
</evidence>
<dbReference type="GO" id="GO:0003676">
    <property type="term" value="F:nucleic acid binding"/>
    <property type="evidence" value="ECO:0007669"/>
    <property type="project" value="InterPro"/>
</dbReference>
<organism evidence="8 9">
    <name type="scientific">Tigriopus californicus</name>
    <name type="common">Marine copepod</name>
    <dbReference type="NCBI Taxonomy" id="6832"/>
    <lineage>
        <taxon>Eukaryota</taxon>
        <taxon>Metazoa</taxon>
        <taxon>Ecdysozoa</taxon>
        <taxon>Arthropoda</taxon>
        <taxon>Crustacea</taxon>
        <taxon>Multicrustacea</taxon>
        <taxon>Hexanauplia</taxon>
        <taxon>Copepoda</taxon>
        <taxon>Harpacticoida</taxon>
        <taxon>Harpacticidae</taxon>
        <taxon>Tigriopus</taxon>
    </lineage>
</organism>
<dbReference type="Gene3D" id="3.40.570.10">
    <property type="entry name" value="Extracellular Endonuclease, subunit A"/>
    <property type="match status" value="2"/>
</dbReference>
<accession>A0A553NZJ7</accession>
<feature type="chain" id="PRO_5021850974" description="DNA/RNA non-specific endonuclease/pyrophosphatase/phosphodiesterase domain-containing protein" evidence="6">
    <location>
        <begin position="21"/>
        <end position="572"/>
    </location>
</feature>
<dbReference type="InterPro" id="IPR040255">
    <property type="entry name" value="Non-specific_endonuclease"/>
</dbReference>
<dbReference type="Pfam" id="PF01223">
    <property type="entry name" value="Endonuclease_NS"/>
    <property type="match status" value="2"/>
</dbReference>
<keyword evidence="2" id="KW-0540">Nuclease</keyword>
<keyword evidence="9" id="KW-1185">Reference proteome</keyword>
<evidence type="ECO:0000256" key="4">
    <source>
        <dbReference type="PIRSR" id="PIRSR640255-1"/>
    </source>
</evidence>
<feature type="active site" description="Proton acceptor" evidence="4">
    <location>
        <position position="212"/>
    </location>
</feature>
<dbReference type="GO" id="GO:0046872">
    <property type="term" value="F:metal ion binding"/>
    <property type="evidence" value="ECO:0007669"/>
    <property type="project" value="UniProtKB-KW"/>
</dbReference>
<dbReference type="PANTHER" id="PTHR13966">
    <property type="entry name" value="ENDONUCLEASE RELATED"/>
    <property type="match status" value="1"/>
</dbReference>
<dbReference type="STRING" id="6832.A0A553NZJ7"/>
<dbReference type="SMART" id="SM00892">
    <property type="entry name" value="Endonuclease_NS"/>
    <property type="match status" value="2"/>
</dbReference>
<protein>
    <recommendedName>
        <fullName evidence="7">DNA/RNA non-specific endonuclease/pyrophosphatase/phosphodiesterase domain-containing protein</fullName>
    </recommendedName>
</protein>
<evidence type="ECO:0000256" key="1">
    <source>
        <dbReference type="ARBA" id="ARBA00010052"/>
    </source>
</evidence>
<evidence type="ECO:0000256" key="2">
    <source>
        <dbReference type="ARBA" id="ARBA00022722"/>
    </source>
</evidence>
<dbReference type="PANTHER" id="PTHR13966:SF19">
    <property type="entry name" value="NUCLEASE EXOG, MITOCHONDRIAL"/>
    <property type="match status" value="1"/>
</dbReference>
<evidence type="ECO:0000313" key="9">
    <source>
        <dbReference type="Proteomes" id="UP000318571"/>
    </source>
</evidence>
<dbReference type="SUPFAM" id="SSF54060">
    <property type="entry name" value="His-Me finger endonucleases"/>
    <property type="match status" value="2"/>
</dbReference>
<evidence type="ECO:0000256" key="5">
    <source>
        <dbReference type="PIRSR" id="PIRSR640255-2"/>
    </source>
</evidence>
<dbReference type="AlphaFoldDB" id="A0A553NZJ7"/>
<evidence type="ECO:0000259" key="7">
    <source>
        <dbReference type="SMART" id="SM00892"/>
    </source>
</evidence>
<keyword evidence="3" id="KW-0378">Hydrolase</keyword>
<dbReference type="InterPro" id="IPR044925">
    <property type="entry name" value="His-Me_finger_sf"/>
</dbReference>
<proteinExistence type="inferred from homology"/>
<dbReference type="GO" id="GO:0000014">
    <property type="term" value="F:single-stranded DNA endodeoxyribonuclease activity"/>
    <property type="evidence" value="ECO:0007669"/>
    <property type="project" value="TreeGrafter"/>
</dbReference>
<dbReference type="GO" id="GO:0004521">
    <property type="term" value="F:RNA endonuclease activity"/>
    <property type="evidence" value="ECO:0007669"/>
    <property type="project" value="TreeGrafter"/>
</dbReference>
<comment type="similarity">
    <text evidence="1">Belongs to the DNA/RNA non-specific endonuclease family.</text>
</comment>
<gene>
    <name evidence="8" type="ORF">TCAL_06544</name>
</gene>
<dbReference type="InterPro" id="IPR044929">
    <property type="entry name" value="DNA/RNA_non-sp_Endonuclease_sf"/>
</dbReference>
<keyword evidence="5" id="KW-0479">Metal-binding</keyword>
<dbReference type="Proteomes" id="UP000318571">
    <property type="component" value="Chromosome 9"/>
</dbReference>
<evidence type="ECO:0000313" key="8">
    <source>
        <dbReference type="EMBL" id="TRY70863.1"/>
    </source>
</evidence>
<name>A0A553NZJ7_TIGCA</name>
<feature type="domain" description="DNA/RNA non-specific endonuclease/pyrophosphatase/phosphodiesterase" evidence="7">
    <location>
        <begin position="130"/>
        <end position="366"/>
    </location>
</feature>
<feature type="signal peptide" evidence="6">
    <location>
        <begin position="1"/>
        <end position="20"/>
    </location>
</feature>
<dbReference type="GO" id="GO:0005634">
    <property type="term" value="C:nucleus"/>
    <property type="evidence" value="ECO:0007669"/>
    <property type="project" value="TreeGrafter"/>
</dbReference>